<accession>A0AAI8VTK5</accession>
<evidence type="ECO:0000259" key="1">
    <source>
        <dbReference type="Pfam" id="PF00561"/>
    </source>
</evidence>
<dbReference type="PANTHER" id="PTHR43798:SF33">
    <property type="entry name" value="HYDROLASE, PUTATIVE (AFU_ORTHOLOGUE AFUA_2G14860)-RELATED"/>
    <property type="match status" value="1"/>
</dbReference>
<comment type="caution">
    <text evidence="2">The sequence shown here is derived from an EMBL/GenBank/DDBJ whole genome shotgun (WGS) entry which is preliminary data.</text>
</comment>
<evidence type="ECO:0000313" key="2">
    <source>
        <dbReference type="EMBL" id="CAJ2510408.1"/>
    </source>
</evidence>
<dbReference type="GO" id="GO:0016020">
    <property type="term" value="C:membrane"/>
    <property type="evidence" value="ECO:0007669"/>
    <property type="project" value="TreeGrafter"/>
</dbReference>
<dbReference type="InterPro" id="IPR000073">
    <property type="entry name" value="AB_hydrolase_1"/>
</dbReference>
<evidence type="ECO:0000313" key="3">
    <source>
        <dbReference type="Proteomes" id="UP001295740"/>
    </source>
</evidence>
<dbReference type="Gene3D" id="3.40.50.1820">
    <property type="entry name" value="alpha/beta hydrolase"/>
    <property type="match status" value="1"/>
</dbReference>
<gene>
    <name evidence="2" type="ORF">KHLLAP_LOCUS10876</name>
</gene>
<reference evidence="2" key="1">
    <citation type="submission" date="2023-10" db="EMBL/GenBank/DDBJ databases">
        <authorList>
            <person name="Hackl T."/>
        </authorList>
    </citation>
    <scope>NUCLEOTIDE SEQUENCE</scope>
</reference>
<sequence>MQPISTENVVINGSRIAYGVFGAGDPVVLLHGTPSSSLIWRNIVPRLVAAGYKTHVFDLLGYGVSERPWDVAIDTSISGQVSVLEGLLAHWDLETAHIVAHDIGGGIAQRFAVFSPERVRSLTLIDVVSLNSYPSKRTKEQMKKGLEPLIKADGKEHRAHFREWLLSAVHDKQKLADSSLDTFLDYISGPIGQPSLFQHQVRHYDPKHTMEIGDRLHELGKLPVKLLWGADDAWQVMDWAHKLKGAIPGSELDIIQDCGHFSLEDQPEVISGHIIAFLEKNSQSARGRMGYAKPDER</sequence>
<dbReference type="InterPro" id="IPR029058">
    <property type="entry name" value="AB_hydrolase_fold"/>
</dbReference>
<protein>
    <submittedName>
        <fullName evidence="2">Uu.00g051110.m01.CDS01</fullName>
    </submittedName>
</protein>
<dbReference type="GO" id="GO:0047372">
    <property type="term" value="F:monoacylglycerol lipase activity"/>
    <property type="evidence" value="ECO:0007669"/>
    <property type="project" value="TreeGrafter"/>
</dbReference>
<dbReference type="InterPro" id="IPR050266">
    <property type="entry name" value="AB_hydrolase_sf"/>
</dbReference>
<organism evidence="2 3">
    <name type="scientific">Anthostomella pinea</name>
    <dbReference type="NCBI Taxonomy" id="933095"/>
    <lineage>
        <taxon>Eukaryota</taxon>
        <taxon>Fungi</taxon>
        <taxon>Dikarya</taxon>
        <taxon>Ascomycota</taxon>
        <taxon>Pezizomycotina</taxon>
        <taxon>Sordariomycetes</taxon>
        <taxon>Xylariomycetidae</taxon>
        <taxon>Xylariales</taxon>
        <taxon>Xylariaceae</taxon>
        <taxon>Anthostomella</taxon>
    </lineage>
</organism>
<dbReference type="Pfam" id="PF00561">
    <property type="entry name" value="Abhydrolase_1"/>
    <property type="match status" value="1"/>
</dbReference>
<keyword evidence="3" id="KW-1185">Reference proteome</keyword>
<name>A0AAI8VTK5_9PEZI</name>
<feature type="domain" description="AB hydrolase-1" evidence="1">
    <location>
        <begin position="26"/>
        <end position="266"/>
    </location>
</feature>
<dbReference type="GO" id="GO:0046464">
    <property type="term" value="P:acylglycerol catabolic process"/>
    <property type="evidence" value="ECO:0007669"/>
    <property type="project" value="TreeGrafter"/>
</dbReference>
<dbReference type="Proteomes" id="UP001295740">
    <property type="component" value="Unassembled WGS sequence"/>
</dbReference>
<dbReference type="PRINTS" id="PR00111">
    <property type="entry name" value="ABHYDROLASE"/>
</dbReference>
<proteinExistence type="predicted"/>
<dbReference type="AlphaFoldDB" id="A0AAI8VTK5"/>
<dbReference type="PANTHER" id="PTHR43798">
    <property type="entry name" value="MONOACYLGLYCEROL LIPASE"/>
    <property type="match status" value="1"/>
</dbReference>
<dbReference type="EMBL" id="CAUWAG010000014">
    <property type="protein sequence ID" value="CAJ2510408.1"/>
    <property type="molecule type" value="Genomic_DNA"/>
</dbReference>
<dbReference type="PRINTS" id="PR00412">
    <property type="entry name" value="EPOXHYDRLASE"/>
</dbReference>
<dbReference type="SUPFAM" id="SSF53474">
    <property type="entry name" value="alpha/beta-Hydrolases"/>
    <property type="match status" value="1"/>
</dbReference>
<dbReference type="InterPro" id="IPR000639">
    <property type="entry name" value="Epox_hydrolase-like"/>
</dbReference>